<evidence type="ECO:0000313" key="8">
    <source>
        <dbReference type="Proteomes" id="UP001209885"/>
    </source>
</evidence>
<gene>
    <name evidence="7" type="ORF">OO013_15035</name>
</gene>
<accession>A0ABT3RTT3</accession>
<proteinExistence type="predicted"/>
<feature type="transmembrane region" description="Helical" evidence="6">
    <location>
        <begin position="418"/>
        <end position="437"/>
    </location>
</feature>
<feature type="transmembrane region" description="Helical" evidence="6">
    <location>
        <begin position="318"/>
        <end position="339"/>
    </location>
</feature>
<evidence type="ECO:0000313" key="7">
    <source>
        <dbReference type="EMBL" id="MCX2745193.1"/>
    </source>
</evidence>
<feature type="transmembrane region" description="Helical" evidence="6">
    <location>
        <begin position="360"/>
        <end position="382"/>
    </location>
</feature>
<feature type="transmembrane region" description="Helical" evidence="6">
    <location>
        <begin position="388"/>
        <end position="406"/>
    </location>
</feature>
<dbReference type="RefSeq" id="WP_266057745.1">
    <property type="nucleotide sequence ID" value="NZ_JAPFQN010000009.1"/>
</dbReference>
<feature type="transmembrane region" description="Helical" evidence="6">
    <location>
        <begin position="147"/>
        <end position="169"/>
    </location>
</feature>
<feature type="transmembrane region" description="Helical" evidence="6">
    <location>
        <begin position="117"/>
        <end position="140"/>
    </location>
</feature>
<evidence type="ECO:0000256" key="2">
    <source>
        <dbReference type="ARBA" id="ARBA00022475"/>
    </source>
</evidence>
<dbReference type="EMBL" id="JAPFQN010000009">
    <property type="protein sequence ID" value="MCX2745193.1"/>
    <property type="molecule type" value="Genomic_DNA"/>
</dbReference>
<dbReference type="Proteomes" id="UP001209885">
    <property type="component" value="Unassembled WGS sequence"/>
</dbReference>
<dbReference type="PANTHER" id="PTHR30250">
    <property type="entry name" value="PST FAMILY PREDICTED COLANIC ACID TRANSPORTER"/>
    <property type="match status" value="1"/>
</dbReference>
<protein>
    <submittedName>
        <fullName evidence="7">Lipopolysaccharide biosynthesis protein</fullName>
    </submittedName>
</protein>
<keyword evidence="3 6" id="KW-0812">Transmembrane</keyword>
<keyword evidence="5 6" id="KW-0472">Membrane</keyword>
<keyword evidence="8" id="KW-1185">Reference proteome</keyword>
<keyword evidence="4 6" id="KW-1133">Transmembrane helix</keyword>
<sequence length="469" mass="53786">MLKKLFSHTAIYGLAPQVTKVASFFSLPLITSELTDIDYGVAGVLTAYTSALSVFSMIGLRVVLVNSFFKSPNFYKWGWRQIYGFLSLWNIIYSFLLATLIYFIVPEEAFNNRYLIVFLNIGPILFFGPTSNLCSTYYQLKQMPLQIAIRTIILGVLSVGLNILFIVHYKLGYMGWFWSSFIVGVLRNLSYFFPLNYILKLTPIFNFKWRYIRSALKISLPMVPHYYSSYLLESSDKLIMDVMKVPTANIGRYNIAYTVGKFTNSLGTASGLAVGPLLNGYYKKNDDKSAAGLIFILQISFLIITFILSIWMKELFGLLIKNVELASMYYLGVIIVMAYNYRPMYFGANAKLMYIEKTNLLWRVTFGAGIINLLLNICFIPIFGFEVAAYTTFVSYMVMGYSGYYFKVFSDNSDAKFYPMFWLFLTIILTVFAKITVEFEQEYKIFISLITLGIGTLFIYKINNKIHAI</sequence>
<feature type="transmembrane region" description="Helical" evidence="6">
    <location>
        <begin position="443"/>
        <end position="460"/>
    </location>
</feature>
<organism evidence="7 8">
    <name type="scientific">Mangrovivirga halotolerans</name>
    <dbReference type="NCBI Taxonomy" id="2993936"/>
    <lineage>
        <taxon>Bacteria</taxon>
        <taxon>Pseudomonadati</taxon>
        <taxon>Bacteroidota</taxon>
        <taxon>Cytophagia</taxon>
        <taxon>Cytophagales</taxon>
        <taxon>Mangrovivirgaceae</taxon>
        <taxon>Mangrovivirga</taxon>
    </lineage>
</organism>
<feature type="transmembrane region" description="Helical" evidence="6">
    <location>
        <begin position="85"/>
        <end position="105"/>
    </location>
</feature>
<dbReference type="PANTHER" id="PTHR30250:SF11">
    <property type="entry name" value="O-ANTIGEN TRANSPORTER-RELATED"/>
    <property type="match status" value="1"/>
</dbReference>
<comment type="caution">
    <text evidence="7">The sequence shown here is derived from an EMBL/GenBank/DDBJ whole genome shotgun (WGS) entry which is preliminary data.</text>
</comment>
<evidence type="ECO:0000256" key="1">
    <source>
        <dbReference type="ARBA" id="ARBA00004651"/>
    </source>
</evidence>
<evidence type="ECO:0000256" key="4">
    <source>
        <dbReference type="ARBA" id="ARBA00022989"/>
    </source>
</evidence>
<evidence type="ECO:0000256" key="5">
    <source>
        <dbReference type="ARBA" id="ARBA00023136"/>
    </source>
</evidence>
<comment type="subcellular location">
    <subcellularLocation>
        <location evidence="1">Cell membrane</location>
        <topology evidence="1">Multi-pass membrane protein</topology>
    </subcellularLocation>
</comment>
<reference evidence="7 8" key="1">
    <citation type="submission" date="2022-11" db="EMBL/GenBank/DDBJ databases">
        <title>The characterization of three novel Bacteroidetes species and genomic analysis of their roles in tidal elemental geochemical cycles.</title>
        <authorList>
            <person name="Ma K."/>
        </authorList>
    </citation>
    <scope>NUCLEOTIDE SEQUENCE [LARGE SCALE GENOMIC DNA]</scope>
    <source>
        <strain evidence="7 8">M17</strain>
    </source>
</reference>
<evidence type="ECO:0000256" key="3">
    <source>
        <dbReference type="ARBA" id="ARBA00022692"/>
    </source>
</evidence>
<evidence type="ECO:0000256" key="6">
    <source>
        <dbReference type="SAM" id="Phobius"/>
    </source>
</evidence>
<keyword evidence="2" id="KW-1003">Cell membrane</keyword>
<feature type="transmembrane region" description="Helical" evidence="6">
    <location>
        <begin position="290"/>
        <end position="312"/>
    </location>
</feature>
<feature type="transmembrane region" description="Helical" evidence="6">
    <location>
        <begin position="175"/>
        <end position="199"/>
    </location>
</feature>
<dbReference type="InterPro" id="IPR050833">
    <property type="entry name" value="Poly_Biosynth_Transport"/>
</dbReference>
<feature type="transmembrane region" description="Helical" evidence="6">
    <location>
        <begin position="39"/>
        <end position="64"/>
    </location>
</feature>
<name>A0ABT3RTT3_9BACT</name>